<dbReference type="AlphaFoldDB" id="A0A3R7P278"/>
<proteinExistence type="predicted"/>
<organism evidence="1 2">
    <name type="scientific">Trypanosoma conorhini</name>
    <dbReference type="NCBI Taxonomy" id="83891"/>
    <lineage>
        <taxon>Eukaryota</taxon>
        <taxon>Discoba</taxon>
        <taxon>Euglenozoa</taxon>
        <taxon>Kinetoplastea</taxon>
        <taxon>Metakinetoplastina</taxon>
        <taxon>Trypanosomatida</taxon>
        <taxon>Trypanosomatidae</taxon>
        <taxon>Trypanosoma</taxon>
    </lineage>
</organism>
<protein>
    <submittedName>
        <fullName evidence="1">Uncharacterized protein</fullName>
    </submittedName>
</protein>
<evidence type="ECO:0000313" key="1">
    <source>
        <dbReference type="EMBL" id="RNF27733.1"/>
    </source>
</evidence>
<dbReference type="RefSeq" id="XP_029232939.1">
    <property type="nucleotide sequence ID" value="XM_029367066.1"/>
</dbReference>
<gene>
    <name evidence="1" type="ORF">Tco025E_00117</name>
</gene>
<keyword evidence="2" id="KW-1185">Reference proteome</keyword>
<comment type="caution">
    <text evidence="1">The sequence shown here is derived from an EMBL/GenBank/DDBJ whole genome shotgun (WGS) entry which is preliminary data.</text>
</comment>
<dbReference type="Proteomes" id="UP000284403">
    <property type="component" value="Unassembled WGS sequence"/>
</dbReference>
<accession>A0A3R7P278</accession>
<name>A0A3R7P278_9TRYP</name>
<dbReference type="GeneID" id="40313728"/>
<reference evidence="1 2" key="1">
    <citation type="journal article" date="2018" name="BMC Genomics">
        <title>Genomic comparison of Trypanosoma conorhini and Trypanosoma rangeli to Trypanosoma cruzi strains of high and low virulence.</title>
        <authorList>
            <person name="Bradwell K.R."/>
            <person name="Koparde V.N."/>
            <person name="Matveyev A.V."/>
            <person name="Serrano M.G."/>
            <person name="Alves J.M."/>
            <person name="Parikh H."/>
            <person name="Huang B."/>
            <person name="Lee V."/>
            <person name="Espinosa-Alvarez O."/>
            <person name="Ortiz P.A."/>
            <person name="Costa-Martins A.G."/>
            <person name="Teixeira M.M."/>
            <person name="Buck G.A."/>
        </authorList>
    </citation>
    <scope>NUCLEOTIDE SEQUENCE [LARGE SCALE GENOMIC DNA]</scope>
    <source>
        <strain evidence="1 2">025E</strain>
    </source>
</reference>
<evidence type="ECO:0000313" key="2">
    <source>
        <dbReference type="Proteomes" id="UP000284403"/>
    </source>
</evidence>
<dbReference type="EMBL" id="MKKU01000001">
    <property type="protein sequence ID" value="RNF27733.1"/>
    <property type="molecule type" value="Genomic_DNA"/>
</dbReference>
<sequence>MQRLERGLTVLLRTTHALSQLGEYAWVNAAANLLRGGVALLELPPEQLQLLLVFAQKRRLIQVLVDDGGVLDVLGTVGKDKRGEGLRVRLQCGGDAGDQRRLAVAAEGVPQGACQDGVSKRHVPMTTTAFARESRDDVAELMQGFVDLLRLLQSLARDTRLPQLLAAGQVDNVQLAKAVRGGVRLIPLHHLHDDGEHGVGA</sequence>